<reference evidence="1" key="1">
    <citation type="submission" date="2014-09" db="EMBL/GenBank/DDBJ databases">
        <authorList>
            <person name="Magalhaes I.L.F."/>
            <person name="Oliveira U."/>
            <person name="Santos F.R."/>
            <person name="Vidigal T.H.D.A."/>
            <person name="Brescovit A.D."/>
            <person name="Santos A.J."/>
        </authorList>
    </citation>
    <scope>NUCLEOTIDE SEQUENCE</scope>
    <source>
        <tissue evidence="1">Shoot tissue taken approximately 20 cm above the soil surface</tissue>
    </source>
</reference>
<dbReference type="AlphaFoldDB" id="A0A0A9HJY3"/>
<name>A0A0A9HJY3_ARUDO</name>
<organism evidence="1">
    <name type="scientific">Arundo donax</name>
    <name type="common">Giant reed</name>
    <name type="synonym">Donax arundinaceus</name>
    <dbReference type="NCBI Taxonomy" id="35708"/>
    <lineage>
        <taxon>Eukaryota</taxon>
        <taxon>Viridiplantae</taxon>
        <taxon>Streptophyta</taxon>
        <taxon>Embryophyta</taxon>
        <taxon>Tracheophyta</taxon>
        <taxon>Spermatophyta</taxon>
        <taxon>Magnoliopsida</taxon>
        <taxon>Liliopsida</taxon>
        <taxon>Poales</taxon>
        <taxon>Poaceae</taxon>
        <taxon>PACMAD clade</taxon>
        <taxon>Arundinoideae</taxon>
        <taxon>Arundineae</taxon>
        <taxon>Arundo</taxon>
    </lineage>
</organism>
<protein>
    <submittedName>
        <fullName evidence="1">Uncharacterized protein</fullName>
    </submittedName>
</protein>
<evidence type="ECO:0000313" key="1">
    <source>
        <dbReference type="EMBL" id="JAE35151.1"/>
    </source>
</evidence>
<reference evidence="1" key="2">
    <citation type="journal article" date="2015" name="Data Brief">
        <title>Shoot transcriptome of the giant reed, Arundo donax.</title>
        <authorList>
            <person name="Barrero R.A."/>
            <person name="Guerrero F.D."/>
            <person name="Moolhuijzen P."/>
            <person name="Goolsby J.A."/>
            <person name="Tidwell J."/>
            <person name="Bellgard S.E."/>
            <person name="Bellgard M.I."/>
        </authorList>
    </citation>
    <scope>NUCLEOTIDE SEQUENCE</scope>
    <source>
        <tissue evidence="1">Shoot tissue taken approximately 20 cm above the soil surface</tissue>
    </source>
</reference>
<sequence>MKWQNVQSNFTSKGLFLPICHFPSANKTWSA</sequence>
<accession>A0A0A9HJY3</accession>
<dbReference type="EMBL" id="GBRH01162745">
    <property type="protein sequence ID" value="JAE35151.1"/>
    <property type="molecule type" value="Transcribed_RNA"/>
</dbReference>
<proteinExistence type="predicted"/>